<feature type="transmembrane region" description="Helical" evidence="2">
    <location>
        <begin position="159"/>
        <end position="180"/>
    </location>
</feature>
<keyword evidence="2" id="KW-1133">Transmembrane helix</keyword>
<dbReference type="EMBL" id="AL606615">
    <property type="protein sequence ID" value="CAE75875.1"/>
    <property type="molecule type" value="Genomic_DNA"/>
</dbReference>
<evidence type="ECO:0000256" key="1">
    <source>
        <dbReference type="SAM" id="MobiDB-lite"/>
    </source>
</evidence>
<gene>
    <name evidence="3" type="primary">OSJNBa0086B14.20</name>
</gene>
<feature type="compositionally biased region" description="Low complexity" evidence="1">
    <location>
        <begin position="55"/>
        <end position="66"/>
    </location>
</feature>
<accession>Q7FAY0</accession>
<protein>
    <submittedName>
        <fullName evidence="3">OSJNBa0086B14.20 protein</fullName>
    </submittedName>
</protein>
<proteinExistence type="predicted"/>
<reference evidence="4" key="2">
    <citation type="journal article" date="2008" name="Nucleic Acids Res.">
        <title>The rice annotation project database (RAP-DB): 2008 update.</title>
        <authorList>
            <consortium name="The rice annotation project (RAP)"/>
        </authorList>
    </citation>
    <scope>GENOME REANNOTATION</scope>
    <source>
        <strain evidence="4">cv. Nipponbare</strain>
    </source>
</reference>
<evidence type="ECO:0000313" key="3">
    <source>
        <dbReference type="EMBL" id="CAE75875.1"/>
    </source>
</evidence>
<keyword evidence="2" id="KW-0812">Transmembrane</keyword>
<dbReference type="AlphaFoldDB" id="Q7FAY0"/>
<feature type="region of interest" description="Disordered" evidence="1">
    <location>
        <begin position="90"/>
        <end position="129"/>
    </location>
</feature>
<keyword evidence="2" id="KW-0472">Membrane</keyword>
<feature type="region of interest" description="Disordered" evidence="1">
    <location>
        <begin position="1"/>
        <end position="70"/>
    </location>
</feature>
<evidence type="ECO:0000256" key="2">
    <source>
        <dbReference type="SAM" id="Phobius"/>
    </source>
</evidence>
<feature type="compositionally biased region" description="Low complexity" evidence="1">
    <location>
        <begin position="119"/>
        <end position="129"/>
    </location>
</feature>
<feature type="compositionally biased region" description="Basic residues" evidence="1">
    <location>
        <begin position="38"/>
        <end position="47"/>
    </location>
</feature>
<dbReference type="Proteomes" id="UP000000763">
    <property type="component" value="Chromosome 4"/>
</dbReference>
<reference evidence="4" key="1">
    <citation type="journal article" date="2005" name="Nature">
        <title>The map-based sequence of the rice genome.</title>
        <authorList>
            <consortium name="International rice genome sequencing project (IRGSP)"/>
            <person name="Matsumoto T."/>
            <person name="Wu J."/>
            <person name="Kanamori H."/>
            <person name="Katayose Y."/>
            <person name="Fujisawa M."/>
            <person name="Namiki N."/>
            <person name="Mizuno H."/>
            <person name="Yamamoto K."/>
            <person name="Antonio B.A."/>
            <person name="Baba T."/>
            <person name="Sakata K."/>
            <person name="Nagamura Y."/>
            <person name="Aoki H."/>
            <person name="Arikawa K."/>
            <person name="Arita K."/>
            <person name="Bito T."/>
            <person name="Chiden Y."/>
            <person name="Fujitsuka N."/>
            <person name="Fukunaka R."/>
            <person name="Hamada M."/>
            <person name="Harada C."/>
            <person name="Hayashi A."/>
            <person name="Hijishita S."/>
            <person name="Honda M."/>
            <person name="Hosokawa S."/>
            <person name="Ichikawa Y."/>
            <person name="Idonuma A."/>
            <person name="Iijima M."/>
            <person name="Ikeda M."/>
            <person name="Ikeno M."/>
            <person name="Ito K."/>
            <person name="Ito S."/>
            <person name="Ito T."/>
            <person name="Ito Y."/>
            <person name="Ito Y."/>
            <person name="Iwabuchi A."/>
            <person name="Kamiya K."/>
            <person name="Karasawa W."/>
            <person name="Kurita K."/>
            <person name="Katagiri S."/>
            <person name="Kikuta A."/>
            <person name="Kobayashi H."/>
            <person name="Kobayashi N."/>
            <person name="Machita K."/>
            <person name="Maehara T."/>
            <person name="Masukawa M."/>
            <person name="Mizubayashi T."/>
            <person name="Mukai Y."/>
            <person name="Nagasaki H."/>
            <person name="Nagata Y."/>
            <person name="Naito S."/>
            <person name="Nakashima M."/>
            <person name="Nakama Y."/>
            <person name="Nakamichi Y."/>
            <person name="Nakamura M."/>
            <person name="Meguro A."/>
            <person name="Negishi M."/>
            <person name="Ohta I."/>
            <person name="Ohta T."/>
            <person name="Okamoto M."/>
            <person name="Ono N."/>
            <person name="Saji S."/>
            <person name="Sakaguchi M."/>
            <person name="Sakai K."/>
            <person name="Shibata M."/>
            <person name="Shimokawa T."/>
            <person name="Song J."/>
            <person name="Takazaki Y."/>
            <person name="Terasawa K."/>
            <person name="Tsugane M."/>
            <person name="Tsuji K."/>
            <person name="Ueda S."/>
            <person name="Waki K."/>
            <person name="Yamagata H."/>
            <person name="Yamamoto M."/>
            <person name="Yamamoto S."/>
            <person name="Yamane H."/>
            <person name="Yoshiki S."/>
            <person name="Yoshihara R."/>
            <person name="Yukawa K."/>
            <person name="Zhong H."/>
            <person name="Yano M."/>
            <person name="Yuan Q."/>
            <person name="Ouyang S."/>
            <person name="Liu J."/>
            <person name="Jones K.M."/>
            <person name="Gansberger K."/>
            <person name="Moffat K."/>
            <person name="Hill J."/>
            <person name="Bera J."/>
            <person name="Fadrosh D."/>
            <person name="Jin S."/>
            <person name="Johri S."/>
            <person name="Kim M."/>
            <person name="Overton L."/>
            <person name="Reardon M."/>
            <person name="Tsitrin T."/>
            <person name="Vuong H."/>
            <person name="Weaver B."/>
            <person name="Ciecko A."/>
            <person name="Tallon L."/>
            <person name="Jackson J."/>
            <person name="Pai G."/>
            <person name="Aken S.V."/>
            <person name="Utterback T."/>
            <person name="Reidmuller S."/>
            <person name="Feldblyum T."/>
            <person name="Hsiao J."/>
            <person name="Zismann V."/>
            <person name="Iobst S."/>
            <person name="de Vazeille A.R."/>
            <person name="Buell C.R."/>
            <person name="Ying K."/>
            <person name="Li Y."/>
            <person name="Lu T."/>
            <person name="Huang Y."/>
            <person name="Zhao Q."/>
            <person name="Feng Q."/>
            <person name="Zhang L."/>
            <person name="Zhu J."/>
            <person name="Weng Q."/>
            <person name="Mu J."/>
            <person name="Lu Y."/>
            <person name="Fan D."/>
            <person name="Liu Y."/>
            <person name="Guan J."/>
            <person name="Zhang Y."/>
            <person name="Yu S."/>
            <person name="Liu X."/>
            <person name="Zhang Y."/>
            <person name="Hong G."/>
            <person name="Han B."/>
            <person name="Choisne N."/>
            <person name="Demange N."/>
            <person name="Orjeda G."/>
            <person name="Samain S."/>
            <person name="Cattolico L."/>
            <person name="Pelletier E."/>
            <person name="Couloux A."/>
            <person name="Segurens B."/>
            <person name="Wincker P."/>
            <person name="D'Hont A."/>
            <person name="Scarpelli C."/>
            <person name="Weissenbach J."/>
            <person name="Salanoubat M."/>
            <person name="Quetier F."/>
            <person name="Yu Y."/>
            <person name="Kim H.R."/>
            <person name="Rambo T."/>
            <person name="Currie J."/>
            <person name="Collura K."/>
            <person name="Luo M."/>
            <person name="Yang T."/>
            <person name="Ammiraju J.S.S."/>
            <person name="Engler F."/>
            <person name="Soderlund C."/>
            <person name="Wing R.A."/>
            <person name="Palmer L.E."/>
            <person name="de la Bastide M."/>
            <person name="Spiegel L."/>
            <person name="Nascimento L."/>
            <person name="Zutavern T."/>
            <person name="O'Shaughnessy A."/>
            <person name="Dike S."/>
            <person name="Dedhia N."/>
            <person name="Preston R."/>
            <person name="Balija V."/>
            <person name="McCombie W.R."/>
            <person name="Chow T."/>
            <person name="Chen H."/>
            <person name="Chung M."/>
            <person name="Chen C."/>
            <person name="Shaw J."/>
            <person name="Wu H."/>
            <person name="Hsiao K."/>
            <person name="Chao Y."/>
            <person name="Chu M."/>
            <person name="Cheng C."/>
            <person name="Hour A."/>
            <person name="Lee P."/>
            <person name="Lin S."/>
            <person name="Lin Y."/>
            <person name="Liou J."/>
            <person name="Liu S."/>
            <person name="Hsing Y."/>
            <person name="Raghuvanshi S."/>
            <person name="Mohanty A."/>
            <person name="Bharti A.K."/>
            <person name="Gaur A."/>
            <person name="Gupta V."/>
            <person name="Kumar D."/>
            <person name="Ravi V."/>
            <person name="Vij S."/>
            <person name="Kapur A."/>
            <person name="Khurana P."/>
            <person name="Khurana P."/>
            <person name="Khurana J.P."/>
            <person name="Tyagi A.K."/>
            <person name="Gaikwad K."/>
            <person name="Singh A."/>
            <person name="Dalal V."/>
            <person name="Srivastava S."/>
            <person name="Dixit A."/>
            <person name="Pal A.K."/>
            <person name="Ghazi I.A."/>
            <person name="Yadav M."/>
            <person name="Pandit A."/>
            <person name="Bhargava A."/>
            <person name="Sureshbabu K."/>
            <person name="Batra K."/>
            <person name="Sharma T.R."/>
            <person name="Mohapatra T."/>
            <person name="Singh N.K."/>
            <person name="Messing J."/>
            <person name="Nelson A.B."/>
            <person name="Fuks G."/>
            <person name="Kavchok S."/>
            <person name="Keizer G."/>
            <person name="Linton E."/>
            <person name="Llaca V."/>
            <person name="Song R."/>
            <person name="Tanyolac B."/>
            <person name="Young S."/>
            <person name="Ho-Il K."/>
            <person name="Hahn J.H."/>
            <person name="Sangsakoo G."/>
            <person name="Vanavichit A."/>
            <person name="de Mattos Luiz.A.T."/>
            <person name="Zimmer P.D."/>
            <person name="Malone G."/>
            <person name="Dellagostin O."/>
            <person name="de Oliveira A.C."/>
            <person name="Bevan M."/>
            <person name="Bancroft I."/>
            <person name="Minx P."/>
            <person name="Cordum H."/>
            <person name="Wilson R."/>
            <person name="Cheng Z."/>
            <person name="Jin W."/>
            <person name="Jiang J."/>
            <person name="Leong S.A."/>
            <person name="Iwama H."/>
            <person name="Gojobori T."/>
            <person name="Itoh T."/>
            <person name="Niimura Y."/>
            <person name="Fujii Y."/>
            <person name="Habara T."/>
            <person name="Sakai H."/>
            <person name="Sato Y."/>
            <person name="Wilson G."/>
            <person name="Kumar K."/>
            <person name="McCouch S."/>
            <person name="Juretic N."/>
            <person name="Hoen D."/>
            <person name="Wright S."/>
            <person name="Bruskiewich R."/>
            <person name="Bureau T."/>
            <person name="Miyao A."/>
            <person name="Hirochika H."/>
            <person name="Nishikawa T."/>
            <person name="Kadowaki K."/>
            <person name="Sugiura M."/>
            <person name="Burr B."/>
            <person name="Sasaki T."/>
        </authorList>
    </citation>
    <scope>NUCLEOTIDE SEQUENCE [LARGE SCALE GENOMIC DNA]</scope>
    <source>
        <strain evidence="4">cv. Nipponbare</strain>
    </source>
</reference>
<organism evidence="3 4">
    <name type="scientific">Oryza sativa subsp. japonica</name>
    <name type="common">Rice</name>
    <dbReference type="NCBI Taxonomy" id="39947"/>
    <lineage>
        <taxon>Eukaryota</taxon>
        <taxon>Viridiplantae</taxon>
        <taxon>Streptophyta</taxon>
        <taxon>Embryophyta</taxon>
        <taxon>Tracheophyta</taxon>
        <taxon>Spermatophyta</taxon>
        <taxon>Magnoliopsida</taxon>
        <taxon>Liliopsida</taxon>
        <taxon>Poales</taxon>
        <taxon>Poaceae</taxon>
        <taxon>BOP clade</taxon>
        <taxon>Oryzoideae</taxon>
        <taxon>Oryzeae</taxon>
        <taxon>Oryzinae</taxon>
        <taxon>Oryza</taxon>
        <taxon>Oryza sativa</taxon>
    </lineage>
</organism>
<name>Q7FAY0_ORYSJ</name>
<sequence length="489" mass="52220">MAAARLQPRRRDRLGVKGRLGASGRPQGRRQRGEERRIRRRHHRIRRPASATRRVAAGSGVSAAGSEPWWCGSTADAATPMARRPWLVGGGAEASRRRGDAASPASATAGGAGGRSRRSGATAVAGRRAAVAGSATRRPWLAGDGEAATAEIVPASWRLVAGLSWAAVVLVVVVTASWWFKAAGMAMVAGMASAEGAKAAVLVPARRWRGAQRRRRRCPQIRASRLDLEGSRLWWSETSADLRRLATAVGDDGAVAAAVGSDGVGRRRRRRTWRRHGEGRQRSGRWQWRRLAEAVAGGRDSGHRRHGGPGRLAEGVGDGCIWPTRHVLVEGSETGLAQRGAADGSGGRLGARGAGGGVGGRLGVRGAADGGRPDWRERRVRWRRPAWRRRPRCEEELLVGVARSSAHKGWPAGDAIAGVPHVGRACVVVEHRCVSRGSHPSRAIAGRKPSLGSFESRRMAVAVFPSLLFLKTSFWHLLGSDLSCVPLLV</sequence>
<evidence type="ECO:0000313" key="4">
    <source>
        <dbReference type="Proteomes" id="UP000000763"/>
    </source>
</evidence>